<evidence type="ECO:0000313" key="7">
    <source>
        <dbReference type="EMBL" id="GFY93910.1"/>
    </source>
</evidence>
<evidence type="ECO:0000256" key="1">
    <source>
        <dbReference type="ARBA" id="ARBA00004141"/>
    </source>
</evidence>
<feature type="transmembrane region" description="Helical" evidence="6">
    <location>
        <begin position="141"/>
        <end position="160"/>
    </location>
</feature>
<comment type="similarity">
    <text evidence="2">Belongs to the Cold-regulated 413 protein family.</text>
</comment>
<organism evidence="7 8">
    <name type="scientific">Actinidia rufa</name>
    <dbReference type="NCBI Taxonomy" id="165716"/>
    <lineage>
        <taxon>Eukaryota</taxon>
        <taxon>Viridiplantae</taxon>
        <taxon>Streptophyta</taxon>
        <taxon>Embryophyta</taxon>
        <taxon>Tracheophyta</taxon>
        <taxon>Spermatophyta</taxon>
        <taxon>Magnoliopsida</taxon>
        <taxon>eudicotyledons</taxon>
        <taxon>Gunneridae</taxon>
        <taxon>Pentapetalae</taxon>
        <taxon>asterids</taxon>
        <taxon>Ericales</taxon>
        <taxon>Actinidiaceae</taxon>
        <taxon>Actinidia</taxon>
    </lineage>
</organism>
<dbReference type="GO" id="GO:0016020">
    <property type="term" value="C:membrane"/>
    <property type="evidence" value="ECO:0007669"/>
    <property type="project" value="UniProtKB-SubCell"/>
</dbReference>
<evidence type="ECO:0000256" key="6">
    <source>
        <dbReference type="SAM" id="Phobius"/>
    </source>
</evidence>
<keyword evidence="3 6" id="KW-0812">Transmembrane</keyword>
<dbReference type="Gene3D" id="3.30.2050.10">
    <property type="entry name" value="photosynthetic oxygen evolving center domain"/>
    <property type="match status" value="1"/>
</dbReference>
<feature type="transmembrane region" description="Helical" evidence="6">
    <location>
        <begin position="93"/>
        <end position="113"/>
    </location>
</feature>
<name>A0A7J0F5F9_9ERIC</name>
<protein>
    <submittedName>
        <fullName evidence="7">Cold-regulated 413-plasma membrane 2</fullName>
    </submittedName>
</protein>
<reference evidence="7 8" key="1">
    <citation type="submission" date="2019-07" db="EMBL/GenBank/DDBJ databases">
        <title>De Novo Assembly of kiwifruit Actinidia rufa.</title>
        <authorList>
            <person name="Sugita-Konishi S."/>
            <person name="Sato K."/>
            <person name="Mori E."/>
            <person name="Abe Y."/>
            <person name="Kisaki G."/>
            <person name="Hamano K."/>
            <person name="Suezawa K."/>
            <person name="Otani M."/>
            <person name="Fukuda T."/>
            <person name="Manabe T."/>
            <person name="Gomi K."/>
            <person name="Tabuchi M."/>
            <person name="Akimitsu K."/>
            <person name="Kataoka I."/>
        </authorList>
    </citation>
    <scope>NUCLEOTIDE SEQUENCE [LARGE SCALE GENOMIC DNA]</scope>
    <source>
        <strain evidence="8">cv. Fuchu</strain>
    </source>
</reference>
<evidence type="ECO:0000256" key="5">
    <source>
        <dbReference type="ARBA" id="ARBA00023136"/>
    </source>
</evidence>
<accession>A0A7J0F5F9</accession>
<keyword evidence="4 6" id="KW-1133">Transmembrane helix</keyword>
<sequence>MTPQRAEDLVFVHSNLRLLSRRSPQYCSGETKMWDIAGDQFGSLEDVGMLEVANLSLDEPELEVVVFTDDGDVKGINSELLVDIGSNKLENKYMLTSLLVPYIFFSLPTVLFSFLRGEFGKWVAFIAVVLRLFFPRHFPDWLEMPGSLILLLVVAPSFFAHTLKESLVGVFICLIIGCYLLQEHIRASGGFRNSFTQTHGISNTLGIILVLVYPVWALRENYGSLTTSSSNAHATKVGVTARSTVQLRSSQIVCKAFSVKQGSARLTSSLKTDHLKDLAQKCADAANGASVPLHCQTVGGFRLIREPWWGVSCDIVPGIVFLEPKRQSGSTGYDNAVALVAGGRGDEE</sequence>
<proteinExistence type="inferred from homology"/>
<evidence type="ECO:0000256" key="2">
    <source>
        <dbReference type="ARBA" id="ARBA00005852"/>
    </source>
</evidence>
<comment type="caution">
    <text evidence="7">The sequence shown here is derived from an EMBL/GenBank/DDBJ whole genome shotgun (WGS) entry which is preliminary data.</text>
</comment>
<dbReference type="OrthoDB" id="1887731at2759"/>
<dbReference type="AlphaFoldDB" id="A0A7J0F5F9"/>
<comment type="subcellular location">
    <subcellularLocation>
        <location evidence="1">Membrane</location>
        <topology evidence="1">Multi-pass membrane protein</topology>
    </subcellularLocation>
</comment>
<dbReference type="Proteomes" id="UP000585474">
    <property type="component" value="Unassembled WGS sequence"/>
</dbReference>
<dbReference type="PANTHER" id="PTHR33596:SF23">
    <property type="entry name" value="COLD-REGULATED 413 PLASMA MEMBRANE PROTEIN 2"/>
    <property type="match status" value="1"/>
</dbReference>
<dbReference type="InterPro" id="IPR008892">
    <property type="entry name" value="COR413"/>
</dbReference>
<feature type="transmembrane region" description="Helical" evidence="6">
    <location>
        <begin position="201"/>
        <end position="218"/>
    </location>
</feature>
<gene>
    <name evidence="7" type="ORF">Acr_09g0003560</name>
</gene>
<feature type="transmembrane region" description="Helical" evidence="6">
    <location>
        <begin position="166"/>
        <end position="181"/>
    </location>
</feature>
<dbReference type="PANTHER" id="PTHR33596">
    <property type="entry name" value="COLD-REGULATED 413 PLASMA MEMBRANE PROTEIN 2"/>
    <property type="match status" value="1"/>
</dbReference>
<evidence type="ECO:0000256" key="3">
    <source>
        <dbReference type="ARBA" id="ARBA00022692"/>
    </source>
</evidence>
<dbReference type="Pfam" id="PF05562">
    <property type="entry name" value="WCOR413"/>
    <property type="match status" value="1"/>
</dbReference>
<evidence type="ECO:0000313" key="8">
    <source>
        <dbReference type="Proteomes" id="UP000585474"/>
    </source>
</evidence>
<evidence type="ECO:0000256" key="4">
    <source>
        <dbReference type="ARBA" id="ARBA00022989"/>
    </source>
</evidence>
<keyword evidence="8" id="KW-1185">Reference proteome</keyword>
<keyword evidence="5 6" id="KW-0472">Membrane</keyword>
<dbReference type="EMBL" id="BJWL01000009">
    <property type="protein sequence ID" value="GFY93910.1"/>
    <property type="molecule type" value="Genomic_DNA"/>
</dbReference>